<dbReference type="PANTHER" id="PTHR46967:SF1">
    <property type="entry name" value="KERATIN-ASSOCIATED PROTEIN 16-1-LIKE"/>
    <property type="match status" value="1"/>
</dbReference>
<sequence length="3235" mass="335411">MELRALLLLVGLVGVRADDASAWDVKPPDAFCVLHGAHLCVGDYHTHVNQDETTFSVVALGRSTFAAPTFGDLDGDGDLDMVVGKDEGTQGSLQMFENVGTWYQPSFRRADAYEGFDLVLSLVLKNGKYPRPALADLDGDDILDLVVGVEDGTLYFFRGFMVPGVELPWFTAVVGWAPAGVTGEENAAPTLGDVDGDEVQDLIVGYAGAVHFHKNSGTKSAPSFDAASSYSFWDHADRWYAPALGDLDGDAVPELVVGIENPKDAKELPKIEFASQGSYSYGYEINANFPDDLTPAAYPAPALADLIGWGTPDLAIGSEHGDIEHFYLEGHRFFRETSSGSPTSKVSAEHVLGGGTYSAPALGDVDGDGDVDLVVGDVTGRLAYFQNNGTATEMRLIYAVELRESLDSCRGRSACGCSSNEFCNFDSGSYGTCESCASFSSREACGEDGLPSDGEDDCVACCFEAGAIEIPWFESGPFAYDSNHYMYIESKPLLVDLDNDADLDLVVGFTMYNECFDDEADFVAPDGTTLWGRGNGWCSSDLDEYVGQACTPAECWDLCVDAYGAESIFAIELNGIGGSCYCQSSCDCIERGGWDQYLITRDTLESLPDECGAGTCTESGTACQAAWTYEGLSDCIDISGCAPTPCDGDESGPWCMPEGGGDYEWCYCTPGGDRRLEETDLAALKSGGARRLEEADLAALKYFENVGNATHPSFVLAADEVSPFRNITFAATGGSTAPAAADVDGDGDLDLVVGSSHTKLHYFVNRGTAEAPVFFRESEPASEDPFSSISPGEDAAPALADIDGDGDVDLVFGNELGTVGYFTNTGSSTRPTFELGHQFTFRLSMTIALADTDGDGDVDLVAGEAGGALMYFESVRDVRFFSTVPASADPVASVVFSPPLQPDAAPCFVDIDGDGDLDVLVIQEKGRLTYLENTGSATRPVLEVAGGHHPFSRLGVEAAWGLVRPAFADLDGDDDLDLVLGLADAGGWRYYKNEGNATHPNFADPEGSTPFADLEYPATFSPGDVPGAVSGATSPAFGDLDGDLDLDLVVGRDLTKDGAGGATGALFYSINAGDRASPKIGGLSALATDLGTSPAPALVDFDGDADLDLFVGDAGDPPALPARVVYFERASGVNVSFAAGEATGVTFGSGSLLVPALGDLDGDGDPDLLVGDDRGALSFLVRGYCSPEGPCSNNGLCAGAAETFNEVSCECLVGFSGDQCDQCQGGYFGPACDVCPEGGDEERSRPRITDTCGVKNSGRSRGTCDDAVTGSGACACFPPFYGPGCEQGECPAGSFEVAKSVGIFYFSACDDCAPGTYSSAGDAQCAACDAGKYSGSGASACADCAPGTYSGAGTAACLPCAARSYAKAAGATSCVFAEPGSFVNETGASEQTACPAGTYSGSGAAACSDCEPGTYQDATGRPSCKRADGGSFVDADGASEQKPCAAGTYSSSGAETCSDCEPGRYTDGVGESSCALADAGFFVRETGASEQTACPAGYFSGSGASECLPCQPGTFADEGGAASCQLSNAGSFVASAGATAEVACAPGRYSGAGASYCALCPVGATNDGGEATCTTVDAGSMAPLPVEFRLTIQSSVLLDGVDADAFNADDPANKQLTTALNASLVVDLFTTVIIDSAAIVSVGPAAATAHGSTAIAFDVAVHYSASASESVESMKELILEDFDVDLLDKVKDGTLQNAIDAAVSSSARFFRRSASVSALSGATVVSKEIFEANVAPATMETEQLTEQTFEGTLKCPAGTSSSSGASACEACSPGKYTRAEGANICELASAGHFVADAGATAEEACAPGKISPGGGSSACYNCEPGAYRGESGETSCQLSKGGFYVEHSGASSETACPAGKYSASGATSCAACEAGRYSESGADTCLLAVAGYFCADAGASAEVPCKAGSYSGAAASKCTPCAEGSYASKQGSATCTAASAGSFVAKPGATSEVRCESGERSGVGQSKCEQCQPGTYASDAGSTTCDLCEAGTFAEESGKSACDECPAGKYAAAAGSTMCSIANAGSYTSKKGSSEQATCKAGTISGPEQSECTKCPAGSFAAEDGLSSCTLANAGYVVAADGASRQEPCDAGTISGAGQSSCDKCEPGTFASKQGSTTCSLANAGSYVAEEGATNQQDCAPGTFSSGAGQSSCDPSPPGSYVPRSGEVAAVIADAGYVVEEEGASEQTECRAGSYSGAKASACEPCEPGRYANLEAAATCEAAPPGTFAWIRGAVEPSTCPAGRFSGSGAVSCALCPDGQTSEAGSATCRPVDAGSTNAELSTVTFEIESGLVLDGLDVDRFSGDDAARRAFAAAIYEIVSAGGIVYDVSAEDVHLSAGRRRLDATADESTEVRFVARTVYTLVPGEDVVDDAFKRYIESLYIQGVQSPLLASIASGDAQRALDNRTAGTSIASAVIDAASSAALVAGETGVAVSEARATTDALVVACPPGTYSTSGAASCTPCQPGSYTELAGQTDCKFAEPGFFVAAAGASAQAPCPAGTDSTSAAVACSPCRAGYYSDRTGQPECERCETPTTTLDEGKTSCDACIDDYYRDGALDEALAATGSAALECTECCVKCDDLCTASDDDCAKCPAGTTIATVDARKNFWRTSAAATHLYRCDRQGACEGGANSTCARGHKGVRCGTCEAGYYYDSARNRCQHCGDKFDLSGDNIVGTCLVVAFALLFYAALHQRYGWKTIKSYVVAFFKEFDALDVYSDSRRRKHVDGNAAEREAVSDKRARSAPAGGDGAANDGEAPHRPRSSVMTKFKIVVATYQIATSIPWSLPQVRLPAALEQAMKLGSIVNLSLISFSKAECFGDVTYFHKLLFTTLFPAAVVALILAVALRRGPRMGGEERSRALAGALYWVCFALFIFVPGTSSYVFRYFSCAGYEGYGGETDLRVMRIDPTISCDSPGYDAWLPYVVLAVLAYPVGVPLGFACVLYRRRRHINPPIPRRKTRADAGGDAVAAVDRRLFPHLDNEEDLDFLDAAIERHRAALETHEKLDRRAEDPALGPVRFLYEEFRPECYGFIVFEVTRRIFLTGCLTMFLDGSISQIAVGLLGTMISYRVGNYYRPYVEEDDNIVFEIANTQLVLFFFYCVMVYATENLEEHDGVFSGKIFGICLILLLVSILVVAVWLVVVSHFGSAGVGRFFSLAKDRQRRRASLNSALAALNSLTSFSFRKPKPAGDEEPVDAGDVAASDVAVSDAAIPNLGRMAPPRLRERDPDPKPRGSA</sequence>
<dbReference type="SMART" id="SM01411">
    <property type="entry name" value="Ephrin_rec_like"/>
    <property type="match status" value="18"/>
</dbReference>
<keyword evidence="2" id="KW-0245">EGF-like domain</keyword>
<keyword evidence="4" id="KW-0812">Transmembrane</keyword>
<feature type="signal peptide" evidence="5">
    <location>
        <begin position="1"/>
        <end position="17"/>
    </location>
</feature>
<accession>A0ABR1G1M1</accession>
<dbReference type="PROSITE" id="PS01248">
    <property type="entry name" value="EGF_LAM_1"/>
    <property type="match status" value="1"/>
</dbReference>
<dbReference type="SMART" id="SM00181">
    <property type="entry name" value="EGF"/>
    <property type="match status" value="4"/>
</dbReference>
<feature type="transmembrane region" description="Helical" evidence="4">
    <location>
        <begin position="2858"/>
        <end position="2876"/>
    </location>
</feature>
<keyword evidence="4" id="KW-1133">Transmembrane helix</keyword>
<dbReference type="InterPro" id="IPR013517">
    <property type="entry name" value="FG-GAP"/>
</dbReference>
<dbReference type="PROSITE" id="PS01186">
    <property type="entry name" value="EGF_2"/>
    <property type="match status" value="1"/>
</dbReference>
<dbReference type="Pfam" id="PF07699">
    <property type="entry name" value="Ephrin_rec_like"/>
    <property type="match status" value="6"/>
</dbReference>
<keyword evidence="4" id="KW-0472">Membrane</keyword>
<dbReference type="SMART" id="SM00208">
    <property type="entry name" value="TNFR"/>
    <property type="match status" value="4"/>
</dbReference>
<dbReference type="InterPro" id="IPR001368">
    <property type="entry name" value="TNFR/NGFR_Cys_rich_reg"/>
</dbReference>
<dbReference type="SUPFAM" id="SSF57184">
    <property type="entry name" value="Growth factor receptor domain"/>
    <property type="match status" value="6"/>
</dbReference>
<feature type="transmembrane region" description="Helical" evidence="4">
    <location>
        <begin position="2827"/>
        <end position="2846"/>
    </location>
</feature>
<feature type="compositionally biased region" description="Basic and acidic residues" evidence="3">
    <location>
        <begin position="2728"/>
        <end position="2741"/>
    </location>
</feature>
<dbReference type="InterPro" id="IPR028994">
    <property type="entry name" value="Integrin_alpha_N"/>
</dbReference>
<dbReference type="Gene3D" id="2.10.25.10">
    <property type="entry name" value="Laminin"/>
    <property type="match status" value="1"/>
</dbReference>
<dbReference type="PANTHER" id="PTHR46967">
    <property type="entry name" value="INSULIN-LIKE GROWTH FACTOR BINDING PROTEIN,N-TERMINAL"/>
    <property type="match status" value="1"/>
</dbReference>
<feature type="region of interest" description="Disordered" evidence="3">
    <location>
        <begin position="3210"/>
        <end position="3235"/>
    </location>
</feature>
<comment type="caution">
    <text evidence="2">Lacks conserved residue(s) required for the propagation of feature annotation.</text>
</comment>
<feature type="region of interest" description="Disordered" evidence="3">
    <location>
        <begin position="2728"/>
        <end position="2762"/>
    </location>
</feature>
<keyword evidence="2" id="KW-1015">Disulfide bond</keyword>
<protein>
    <recommendedName>
        <fullName evidence="6">EGF-like domain-containing protein</fullName>
    </recommendedName>
</protein>
<reference evidence="7 8" key="1">
    <citation type="submission" date="2024-03" db="EMBL/GenBank/DDBJ databases">
        <title>Aureococcus anophagefferens CCMP1851 and Kratosvirus quantuckense: Draft genome of a second virus-susceptible host strain in the model system.</title>
        <authorList>
            <person name="Chase E."/>
            <person name="Truchon A.R."/>
            <person name="Schepens W."/>
            <person name="Wilhelm S.W."/>
        </authorList>
    </citation>
    <scope>NUCLEOTIDE SEQUENCE [LARGE SCALE GENOMIC DNA]</scope>
    <source>
        <strain evidence="7 8">CCMP1851</strain>
    </source>
</reference>
<organism evidence="7 8">
    <name type="scientific">Aureococcus anophagefferens</name>
    <name type="common">Harmful bloom alga</name>
    <dbReference type="NCBI Taxonomy" id="44056"/>
    <lineage>
        <taxon>Eukaryota</taxon>
        <taxon>Sar</taxon>
        <taxon>Stramenopiles</taxon>
        <taxon>Ochrophyta</taxon>
        <taxon>Pelagophyceae</taxon>
        <taxon>Pelagomonadales</taxon>
        <taxon>Pelagomonadaceae</taxon>
        <taxon>Aureococcus</taxon>
    </lineage>
</organism>
<dbReference type="Gene3D" id="2.10.50.10">
    <property type="entry name" value="Tumor Necrosis Factor Receptor, subunit A, domain 2"/>
    <property type="match status" value="13"/>
</dbReference>
<evidence type="ECO:0000259" key="6">
    <source>
        <dbReference type="PROSITE" id="PS50026"/>
    </source>
</evidence>
<evidence type="ECO:0000313" key="8">
    <source>
        <dbReference type="Proteomes" id="UP001363151"/>
    </source>
</evidence>
<dbReference type="Proteomes" id="UP001363151">
    <property type="component" value="Unassembled WGS sequence"/>
</dbReference>
<evidence type="ECO:0000256" key="3">
    <source>
        <dbReference type="SAM" id="MobiDB-lite"/>
    </source>
</evidence>
<dbReference type="InterPro" id="IPR000742">
    <property type="entry name" value="EGF"/>
</dbReference>
<name>A0ABR1G1M1_AURAN</name>
<dbReference type="InterPro" id="IPR011641">
    <property type="entry name" value="Tyr-kin_ephrin_A/B_rcpt-like"/>
</dbReference>
<gene>
    <name evidence="7" type="ORF">SO694_00013258</name>
</gene>
<feature type="transmembrane region" description="Helical" evidence="4">
    <location>
        <begin position="2920"/>
        <end position="2944"/>
    </location>
</feature>
<dbReference type="Pfam" id="PF13517">
    <property type="entry name" value="FG-GAP_3"/>
    <property type="match status" value="3"/>
</dbReference>
<dbReference type="InterPro" id="IPR009030">
    <property type="entry name" value="Growth_fac_rcpt_cys_sf"/>
</dbReference>
<proteinExistence type="predicted"/>
<evidence type="ECO:0000256" key="4">
    <source>
        <dbReference type="SAM" id="Phobius"/>
    </source>
</evidence>
<keyword evidence="1 5" id="KW-0732">Signal</keyword>
<evidence type="ECO:0000313" key="7">
    <source>
        <dbReference type="EMBL" id="KAK7242205.1"/>
    </source>
</evidence>
<feature type="domain" description="EGF-like" evidence="6">
    <location>
        <begin position="1181"/>
        <end position="1221"/>
    </location>
</feature>
<dbReference type="EMBL" id="JBBJCI010000146">
    <property type="protein sequence ID" value="KAK7242205.1"/>
    <property type="molecule type" value="Genomic_DNA"/>
</dbReference>
<evidence type="ECO:0000256" key="1">
    <source>
        <dbReference type="ARBA" id="ARBA00022729"/>
    </source>
</evidence>
<dbReference type="PROSITE" id="PS50026">
    <property type="entry name" value="EGF_3"/>
    <property type="match status" value="2"/>
</dbReference>
<dbReference type="InterPro" id="IPR002049">
    <property type="entry name" value="LE_dom"/>
</dbReference>
<feature type="compositionally biased region" description="Basic and acidic residues" evidence="3">
    <location>
        <begin position="3221"/>
        <end position="3235"/>
    </location>
</feature>
<feature type="disulfide bond" evidence="2">
    <location>
        <begin position="1276"/>
        <end position="1285"/>
    </location>
</feature>
<feature type="domain" description="EGF-like" evidence="6">
    <location>
        <begin position="1248"/>
        <end position="1286"/>
    </location>
</feature>
<feature type="chain" id="PRO_5046147054" description="EGF-like domain-containing protein" evidence="5">
    <location>
        <begin position="18"/>
        <end position="3235"/>
    </location>
</feature>
<feature type="transmembrane region" description="Helical" evidence="4">
    <location>
        <begin position="3084"/>
        <end position="3105"/>
    </location>
</feature>
<dbReference type="PROSITE" id="PS00022">
    <property type="entry name" value="EGF_1"/>
    <property type="match status" value="2"/>
</dbReference>
<evidence type="ECO:0000256" key="2">
    <source>
        <dbReference type="PROSITE-ProRule" id="PRU00076"/>
    </source>
</evidence>
<evidence type="ECO:0000256" key="5">
    <source>
        <dbReference type="SAM" id="SignalP"/>
    </source>
</evidence>
<dbReference type="SUPFAM" id="SSF69318">
    <property type="entry name" value="Integrin alpha N-terminal domain"/>
    <property type="match status" value="4"/>
</dbReference>
<dbReference type="Gene3D" id="2.130.10.130">
    <property type="entry name" value="Integrin alpha, N-terminal"/>
    <property type="match status" value="3"/>
</dbReference>
<keyword evidence="8" id="KW-1185">Reference proteome</keyword>
<feature type="transmembrane region" description="Helical" evidence="4">
    <location>
        <begin position="3120"/>
        <end position="3142"/>
    </location>
</feature>
<comment type="caution">
    <text evidence="7">The sequence shown here is derived from an EMBL/GenBank/DDBJ whole genome shotgun (WGS) entry which is preliminary data.</text>
</comment>
<feature type="disulfide bond" evidence="2">
    <location>
        <begin position="1211"/>
        <end position="1220"/>
    </location>
</feature>